<protein>
    <recommendedName>
        <fullName evidence="4">Secreted protein</fullName>
    </recommendedName>
</protein>
<keyword evidence="3" id="KW-1185">Reference proteome</keyword>
<accession>A0ABW1NYW1</accession>
<evidence type="ECO:0000313" key="3">
    <source>
        <dbReference type="Proteomes" id="UP001596220"/>
    </source>
</evidence>
<reference evidence="3" key="1">
    <citation type="journal article" date="2019" name="Int. J. Syst. Evol. Microbiol.">
        <title>The Global Catalogue of Microorganisms (GCM) 10K type strain sequencing project: providing services to taxonomists for standard genome sequencing and annotation.</title>
        <authorList>
            <consortium name="The Broad Institute Genomics Platform"/>
            <consortium name="The Broad Institute Genome Sequencing Center for Infectious Disease"/>
            <person name="Wu L."/>
            <person name="Ma J."/>
        </authorList>
    </citation>
    <scope>NUCLEOTIDE SEQUENCE [LARGE SCALE GENOMIC DNA]</scope>
    <source>
        <strain evidence="3">CGMCC 4.7246</strain>
    </source>
</reference>
<evidence type="ECO:0008006" key="4">
    <source>
        <dbReference type="Google" id="ProtNLM"/>
    </source>
</evidence>
<feature type="chain" id="PRO_5046792842" description="Secreted protein" evidence="1">
    <location>
        <begin position="20"/>
        <end position="204"/>
    </location>
</feature>
<name>A0ABW1NYW1_9PSEU</name>
<organism evidence="2 3">
    <name type="scientific">Saccharothrix lopnurensis</name>
    <dbReference type="NCBI Taxonomy" id="1670621"/>
    <lineage>
        <taxon>Bacteria</taxon>
        <taxon>Bacillati</taxon>
        <taxon>Actinomycetota</taxon>
        <taxon>Actinomycetes</taxon>
        <taxon>Pseudonocardiales</taxon>
        <taxon>Pseudonocardiaceae</taxon>
        <taxon>Saccharothrix</taxon>
    </lineage>
</organism>
<gene>
    <name evidence="2" type="ORF">ACFP3R_01305</name>
</gene>
<proteinExistence type="predicted"/>
<dbReference type="Proteomes" id="UP001596220">
    <property type="component" value="Unassembled WGS sequence"/>
</dbReference>
<dbReference type="RefSeq" id="WP_380631903.1">
    <property type="nucleotide sequence ID" value="NZ_JBHSQO010000001.1"/>
</dbReference>
<dbReference type="EMBL" id="JBHSQO010000001">
    <property type="protein sequence ID" value="MFC6087902.1"/>
    <property type="molecule type" value="Genomic_DNA"/>
</dbReference>
<keyword evidence="1" id="KW-0732">Signal</keyword>
<feature type="signal peptide" evidence="1">
    <location>
        <begin position="1"/>
        <end position="19"/>
    </location>
</feature>
<evidence type="ECO:0000313" key="2">
    <source>
        <dbReference type="EMBL" id="MFC6087902.1"/>
    </source>
</evidence>
<evidence type="ECO:0000256" key="1">
    <source>
        <dbReference type="SAM" id="SignalP"/>
    </source>
</evidence>
<comment type="caution">
    <text evidence="2">The sequence shown here is derived from an EMBL/GenBank/DDBJ whole genome shotgun (WGS) entry which is preliminary data.</text>
</comment>
<sequence>MLTCGLALATTVTAGTAAAGPRAASTPAELGISFNYDGHDKQCVSPGQQWAPSPDWTNSLLVDTDSRRGGCLLAFGVRDLASNLTGLALTYGWAVSPGGHSGQCGNQGVFPLPITSTHTFGSAIRADTDDRGGYCNLTFAMSGRTDVALDIRFWAEVEDGKQQCVNSLPQDEWHSVRPGAPITIGLNTDSRIGGCKLSLRLRQF</sequence>